<keyword evidence="1 7" id="KW-0596">Phosphopantetheine</keyword>
<comment type="function">
    <text evidence="7 9">Carrier of the growing fatty acid chain in fatty acid biosynthesis.</text>
</comment>
<dbReference type="GO" id="GO:0000035">
    <property type="term" value="F:acyl binding"/>
    <property type="evidence" value="ECO:0007669"/>
    <property type="project" value="TreeGrafter"/>
</dbReference>
<comment type="similarity">
    <text evidence="7">Belongs to the acyl carrier protein (ACP) family.</text>
</comment>
<evidence type="ECO:0000256" key="9">
    <source>
        <dbReference type="RuleBase" id="RU003545"/>
    </source>
</evidence>
<evidence type="ECO:0000256" key="1">
    <source>
        <dbReference type="ARBA" id="ARBA00022450"/>
    </source>
</evidence>
<comment type="pathway">
    <text evidence="7 9">Lipid metabolism; fatty acid biosynthesis.</text>
</comment>
<evidence type="ECO:0000313" key="12">
    <source>
        <dbReference type="Proteomes" id="UP000824214"/>
    </source>
</evidence>
<keyword evidence="4 7" id="KW-0276">Fatty acid metabolism</keyword>
<reference evidence="11" key="1">
    <citation type="journal article" date="2021" name="PeerJ">
        <title>Extensive microbial diversity within the chicken gut microbiome revealed by metagenomics and culture.</title>
        <authorList>
            <person name="Gilroy R."/>
            <person name="Ravi A."/>
            <person name="Getino M."/>
            <person name="Pursley I."/>
            <person name="Horton D.L."/>
            <person name="Alikhan N.F."/>
            <person name="Baker D."/>
            <person name="Gharbi K."/>
            <person name="Hall N."/>
            <person name="Watson M."/>
            <person name="Adriaenssens E.M."/>
            <person name="Foster-Nyarko E."/>
            <person name="Jarju S."/>
            <person name="Secka A."/>
            <person name="Antonio M."/>
            <person name="Oren A."/>
            <person name="Chaudhuri R.R."/>
            <person name="La Ragione R."/>
            <person name="Hildebrand F."/>
            <person name="Pallen M.J."/>
        </authorList>
    </citation>
    <scope>NUCLEOTIDE SEQUENCE</scope>
    <source>
        <strain evidence="11">ChiBcolR8-3208</strain>
    </source>
</reference>
<name>A0A9D2S0B1_9FIRM</name>
<organism evidence="11 12">
    <name type="scientific">Candidatus Acutalibacter ornithocaccae</name>
    <dbReference type="NCBI Taxonomy" id="2838416"/>
    <lineage>
        <taxon>Bacteria</taxon>
        <taxon>Bacillati</taxon>
        <taxon>Bacillota</taxon>
        <taxon>Clostridia</taxon>
        <taxon>Eubacteriales</taxon>
        <taxon>Acutalibacteraceae</taxon>
        <taxon>Acutalibacter</taxon>
    </lineage>
</organism>
<dbReference type="NCBIfam" id="TIGR00517">
    <property type="entry name" value="acyl_carrier"/>
    <property type="match status" value="1"/>
</dbReference>
<dbReference type="InterPro" id="IPR036736">
    <property type="entry name" value="ACP-like_sf"/>
</dbReference>
<dbReference type="HAMAP" id="MF_01217">
    <property type="entry name" value="Acyl_carrier"/>
    <property type="match status" value="1"/>
</dbReference>
<keyword evidence="2 7" id="KW-0444">Lipid biosynthesis</keyword>
<dbReference type="NCBIfam" id="NF009104">
    <property type="entry name" value="PRK12449.1"/>
    <property type="match status" value="1"/>
</dbReference>
<sequence length="77" mass="8518">MVFEKVKAILSEQFDVEEDSITAETTLADDLGADSLDVVDLLMSIEDEFEVEIPDEEVENIKTVGALVEYIEGHTNA</sequence>
<keyword evidence="6 7" id="KW-0275">Fatty acid biosynthesis</keyword>
<evidence type="ECO:0000256" key="8">
    <source>
        <dbReference type="NCBIfam" id="TIGR00517"/>
    </source>
</evidence>
<proteinExistence type="inferred from homology"/>
<keyword evidence="3 7" id="KW-0597">Phosphoprotein</keyword>
<comment type="subcellular location">
    <subcellularLocation>
        <location evidence="7">Cytoplasm</location>
    </subcellularLocation>
</comment>
<comment type="PTM">
    <text evidence="7">4'-phosphopantetheine is transferred from CoA to a specific serine of apo-ACP by AcpS. This modification is essential for activity because fatty acids are bound in thioester linkage to the sulfhydryl of the prosthetic group.</text>
</comment>
<dbReference type="EMBL" id="DWXZ01000168">
    <property type="protein sequence ID" value="HJB37970.1"/>
    <property type="molecule type" value="Genomic_DNA"/>
</dbReference>
<dbReference type="Gene3D" id="1.10.1200.10">
    <property type="entry name" value="ACP-like"/>
    <property type="match status" value="1"/>
</dbReference>
<accession>A0A9D2S0B1</accession>
<dbReference type="SUPFAM" id="SSF47336">
    <property type="entry name" value="ACP-like"/>
    <property type="match status" value="1"/>
</dbReference>
<evidence type="ECO:0000256" key="4">
    <source>
        <dbReference type="ARBA" id="ARBA00022832"/>
    </source>
</evidence>
<dbReference type="InterPro" id="IPR009081">
    <property type="entry name" value="PP-bd_ACP"/>
</dbReference>
<keyword evidence="7" id="KW-0963">Cytoplasm</keyword>
<evidence type="ECO:0000256" key="7">
    <source>
        <dbReference type="HAMAP-Rule" id="MF_01217"/>
    </source>
</evidence>
<comment type="PTM">
    <text evidence="9">4'-phosphopantetheine is transferred from CoA to a specific serine of apo-ACP by acpS.</text>
</comment>
<evidence type="ECO:0000259" key="10">
    <source>
        <dbReference type="PROSITE" id="PS50075"/>
    </source>
</evidence>
<evidence type="ECO:0000256" key="6">
    <source>
        <dbReference type="ARBA" id="ARBA00023160"/>
    </source>
</evidence>
<dbReference type="PROSITE" id="PS00012">
    <property type="entry name" value="PHOSPHOPANTETHEINE"/>
    <property type="match status" value="1"/>
</dbReference>
<dbReference type="InterPro" id="IPR006162">
    <property type="entry name" value="Ppantetheine_attach_site"/>
</dbReference>
<keyword evidence="5 7" id="KW-0443">Lipid metabolism</keyword>
<evidence type="ECO:0000256" key="3">
    <source>
        <dbReference type="ARBA" id="ARBA00022553"/>
    </source>
</evidence>
<feature type="domain" description="Carrier" evidence="10">
    <location>
        <begin position="1"/>
        <end position="75"/>
    </location>
</feature>
<dbReference type="GO" id="GO:0016020">
    <property type="term" value="C:membrane"/>
    <property type="evidence" value="ECO:0007669"/>
    <property type="project" value="GOC"/>
</dbReference>
<dbReference type="NCBIfam" id="NF002150">
    <property type="entry name" value="PRK00982.1-4"/>
    <property type="match status" value="1"/>
</dbReference>
<evidence type="ECO:0000256" key="5">
    <source>
        <dbReference type="ARBA" id="ARBA00023098"/>
    </source>
</evidence>
<gene>
    <name evidence="7 11" type="primary">acpP</name>
    <name evidence="11" type="ORF">H9942_07880</name>
</gene>
<dbReference type="GO" id="GO:0009245">
    <property type="term" value="P:lipid A biosynthetic process"/>
    <property type="evidence" value="ECO:0007669"/>
    <property type="project" value="TreeGrafter"/>
</dbReference>
<dbReference type="PANTHER" id="PTHR20863:SF76">
    <property type="entry name" value="CARRIER DOMAIN-CONTAINING PROTEIN"/>
    <property type="match status" value="1"/>
</dbReference>
<dbReference type="InterPro" id="IPR003231">
    <property type="entry name" value="ACP"/>
</dbReference>
<dbReference type="Pfam" id="PF00550">
    <property type="entry name" value="PP-binding"/>
    <property type="match status" value="1"/>
</dbReference>
<evidence type="ECO:0000256" key="2">
    <source>
        <dbReference type="ARBA" id="ARBA00022516"/>
    </source>
</evidence>
<dbReference type="GO" id="GO:0000036">
    <property type="term" value="F:acyl carrier activity"/>
    <property type="evidence" value="ECO:0007669"/>
    <property type="project" value="UniProtKB-UniRule"/>
</dbReference>
<dbReference type="PROSITE" id="PS50075">
    <property type="entry name" value="CARRIER"/>
    <property type="match status" value="1"/>
</dbReference>
<dbReference type="NCBIfam" id="NF002148">
    <property type="entry name" value="PRK00982.1-2"/>
    <property type="match status" value="1"/>
</dbReference>
<protein>
    <recommendedName>
        <fullName evidence="7 8">Acyl carrier protein</fullName>
        <shortName evidence="7">ACP</shortName>
    </recommendedName>
</protein>
<dbReference type="Proteomes" id="UP000824214">
    <property type="component" value="Unassembled WGS sequence"/>
</dbReference>
<dbReference type="GO" id="GO:0005829">
    <property type="term" value="C:cytosol"/>
    <property type="evidence" value="ECO:0007669"/>
    <property type="project" value="TreeGrafter"/>
</dbReference>
<evidence type="ECO:0000313" key="11">
    <source>
        <dbReference type="EMBL" id="HJB37970.1"/>
    </source>
</evidence>
<comment type="caution">
    <text evidence="11">The sequence shown here is derived from an EMBL/GenBank/DDBJ whole genome shotgun (WGS) entry which is preliminary data.</text>
</comment>
<dbReference type="AlphaFoldDB" id="A0A9D2S0B1"/>
<dbReference type="PANTHER" id="PTHR20863">
    <property type="entry name" value="ACYL CARRIER PROTEIN"/>
    <property type="match status" value="1"/>
</dbReference>
<feature type="modified residue" description="O-(pantetheine 4'-phosphoryl)serine" evidence="7">
    <location>
        <position position="35"/>
    </location>
</feature>
<reference evidence="11" key="2">
    <citation type="submission" date="2021-04" db="EMBL/GenBank/DDBJ databases">
        <authorList>
            <person name="Gilroy R."/>
        </authorList>
    </citation>
    <scope>NUCLEOTIDE SEQUENCE</scope>
    <source>
        <strain evidence="11">ChiBcolR8-3208</strain>
    </source>
</reference>